<dbReference type="RefSeq" id="WP_269332726.1">
    <property type="nucleotide sequence ID" value="NZ_JAMZFT010000002.1"/>
</dbReference>
<proteinExistence type="predicted"/>
<protein>
    <submittedName>
        <fullName evidence="1">Uncharacterized protein</fullName>
    </submittedName>
</protein>
<accession>A0A9J6P9V7</accession>
<evidence type="ECO:0000313" key="1">
    <source>
        <dbReference type="EMBL" id="MCP1336780.1"/>
    </source>
</evidence>
<sequence>MSDPEDPAAVSKKQLDLKALKAAFDASLEATYASRFEILPAPFEGHIVLAIGAAAKIGFSDTDGGTKQFDEVRIKSAFIINKAFAERLVEKLSAEFELSGPKPPHTDT</sequence>
<organism evidence="1 2">
    <name type="scientific">Futiania mangrovi</name>
    <dbReference type="NCBI Taxonomy" id="2959716"/>
    <lineage>
        <taxon>Bacteria</taxon>
        <taxon>Pseudomonadati</taxon>
        <taxon>Pseudomonadota</taxon>
        <taxon>Alphaproteobacteria</taxon>
        <taxon>Futianiales</taxon>
        <taxon>Futianiaceae</taxon>
        <taxon>Futiania</taxon>
    </lineage>
</organism>
<evidence type="ECO:0000313" key="2">
    <source>
        <dbReference type="Proteomes" id="UP001055804"/>
    </source>
</evidence>
<keyword evidence="2" id="KW-1185">Reference proteome</keyword>
<dbReference type="AlphaFoldDB" id="A0A9J6P9V7"/>
<dbReference type="Proteomes" id="UP001055804">
    <property type="component" value="Unassembled WGS sequence"/>
</dbReference>
<comment type="caution">
    <text evidence="1">The sequence shown here is derived from an EMBL/GenBank/DDBJ whole genome shotgun (WGS) entry which is preliminary data.</text>
</comment>
<dbReference type="EMBL" id="JAMZFT010000002">
    <property type="protein sequence ID" value="MCP1336780.1"/>
    <property type="molecule type" value="Genomic_DNA"/>
</dbReference>
<gene>
    <name evidence="1" type="ORF">NJQ99_10205</name>
</gene>
<reference evidence="1" key="1">
    <citation type="submission" date="2022-06" db="EMBL/GenBank/DDBJ databases">
        <title>Isolation and Genomics of Futiania mangrovii gen. nov., sp. nov., a Rare and Metabolically-versatile member in the Class Alphaproteobacteria.</title>
        <authorList>
            <person name="Liu L."/>
            <person name="Huang W.-C."/>
            <person name="Pan J."/>
            <person name="Li J."/>
            <person name="Huang Y."/>
            <person name="Du H."/>
            <person name="Liu Y."/>
            <person name="Li M."/>
        </authorList>
    </citation>
    <scope>NUCLEOTIDE SEQUENCE</scope>
    <source>
        <strain evidence="1">FT118</strain>
    </source>
</reference>
<name>A0A9J6P9V7_9PROT</name>